<evidence type="ECO:0000259" key="3">
    <source>
        <dbReference type="PROSITE" id="PS51371"/>
    </source>
</evidence>
<evidence type="ECO:0000313" key="4">
    <source>
        <dbReference type="EMBL" id="CAI2192562.1"/>
    </source>
</evidence>
<dbReference type="OrthoDB" id="44789at2759"/>
<keyword evidence="5" id="KW-1185">Reference proteome</keyword>
<gene>
    <name evidence="4" type="ORF">FWILDA_LOCUS15638</name>
</gene>
<feature type="non-terminal residue" evidence="4">
    <location>
        <position position="1"/>
    </location>
</feature>
<dbReference type="Pfam" id="PF00571">
    <property type="entry name" value="CBS"/>
    <property type="match status" value="1"/>
</dbReference>
<dbReference type="SUPFAM" id="SSF54631">
    <property type="entry name" value="CBS-domain pair"/>
    <property type="match status" value="1"/>
</dbReference>
<accession>A0A9W4T4J5</accession>
<dbReference type="GO" id="GO:0005769">
    <property type="term" value="C:early endosome"/>
    <property type="evidence" value="ECO:0007669"/>
    <property type="project" value="TreeGrafter"/>
</dbReference>
<protein>
    <submittedName>
        <fullName evidence="4">415_t:CDS:1</fullName>
    </submittedName>
</protein>
<dbReference type="PROSITE" id="PS51371">
    <property type="entry name" value="CBS"/>
    <property type="match status" value="1"/>
</dbReference>
<dbReference type="GO" id="GO:0005247">
    <property type="term" value="F:voltage-gated chloride channel activity"/>
    <property type="evidence" value="ECO:0007669"/>
    <property type="project" value="TreeGrafter"/>
</dbReference>
<evidence type="ECO:0000313" key="5">
    <source>
        <dbReference type="Proteomes" id="UP001153678"/>
    </source>
</evidence>
<dbReference type="EMBL" id="CAMKVN010008476">
    <property type="protein sequence ID" value="CAI2192562.1"/>
    <property type="molecule type" value="Genomic_DNA"/>
</dbReference>
<keyword evidence="2" id="KW-0129">CBS domain</keyword>
<evidence type="ECO:0000256" key="2">
    <source>
        <dbReference type="PROSITE-ProRule" id="PRU00703"/>
    </source>
</evidence>
<dbReference type="SMART" id="SM00116">
    <property type="entry name" value="CBS"/>
    <property type="match status" value="1"/>
</dbReference>
<dbReference type="Gene3D" id="3.10.580.10">
    <property type="entry name" value="CBS-domain"/>
    <property type="match status" value="1"/>
</dbReference>
<keyword evidence="1" id="KW-0813">Transport</keyword>
<comment type="caution">
    <text evidence="4">The sequence shown here is derived from an EMBL/GenBank/DDBJ whole genome shotgun (WGS) entry which is preliminary data.</text>
</comment>
<reference evidence="4" key="1">
    <citation type="submission" date="2022-08" db="EMBL/GenBank/DDBJ databases">
        <authorList>
            <person name="Kallberg Y."/>
            <person name="Tangrot J."/>
            <person name="Rosling A."/>
        </authorList>
    </citation>
    <scope>NUCLEOTIDE SEQUENCE</scope>
    <source>
        <strain evidence="4">Wild A</strain>
    </source>
</reference>
<dbReference type="PANTHER" id="PTHR45711">
    <property type="entry name" value="CHLORIDE CHANNEL PROTEIN"/>
    <property type="match status" value="1"/>
</dbReference>
<name>A0A9W4T4J5_9GLOM</name>
<dbReference type="GO" id="GO:0005886">
    <property type="term" value="C:plasma membrane"/>
    <property type="evidence" value="ECO:0007669"/>
    <property type="project" value="TreeGrafter"/>
</dbReference>
<dbReference type="PANTHER" id="PTHR45711:SF6">
    <property type="entry name" value="CHLORIDE CHANNEL PROTEIN"/>
    <property type="match status" value="1"/>
</dbReference>
<proteinExistence type="predicted"/>
<evidence type="ECO:0000256" key="1">
    <source>
        <dbReference type="ARBA" id="ARBA00023065"/>
    </source>
</evidence>
<dbReference type="AlphaFoldDB" id="A0A9W4T4J5"/>
<dbReference type="InterPro" id="IPR000644">
    <property type="entry name" value="CBS_dom"/>
</dbReference>
<sequence length="174" mass="19456">LVGHPFLSSKVEYVEATTTLELCQRDLEVIDVKDSNTVGELKLKLNVLGKSMSGYSDAGFPIVDDSILVGYIASNELEHAINSLHSSDDTIRCYFKEPPLDLESIDFTAYTDQAPLTISKNASLEVVLEMFKKLGLRYLIVVNCGQYVGVIHKKRLLAYLRQMEGKKEGNIIRE</sequence>
<keyword evidence="1" id="KW-0406">Ion transport</keyword>
<organism evidence="4 5">
    <name type="scientific">Funneliformis geosporum</name>
    <dbReference type="NCBI Taxonomy" id="1117311"/>
    <lineage>
        <taxon>Eukaryota</taxon>
        <taxon>Fungi</taxon>
        <taxon>Fungi incertae sedis</taxon>
        <taxon>Mucoromycota</taxon>
        <taxon>Glomeromycotina</taxon>
        <taxon>Glomeromycetes</taxon>
        <taxon>Glomerales</taxon>
        <taxon>Glomeraceae</taxon>
        <taxon>Funneliformis</taxon>
    </lineage>
</organism>
<dbReference type="Proteomes" id="UP001153678">
    <property type="component" value="Unassembled WGS sequence"/>
</dbReference>
<dbReference type="GO" id="GO:0005794">
    <property type="term" value="C:Golgi apparatus"/>
    <property type="evidence" value="ECO:0007669"/>
    <property type="project" value="TreeGrafter"/>
</dbReference>
<dbReference type="InterPro" id="IPR046342">
    <property type="entry name" value="CBS_dom_sf"/>
</dbReference>
<feature type="domain" description="CBS" evidence="3">
    <location>
        <begin position="110"/>
        <end position="168"/>
    </location>
</feature>